<dbReference type="PIRSF" id="PIRSF005943">
    <property type="entry name" value="NMPRT"/>
    <property type="match status" value="1"/>
</dbReference>
<dbReference type="NCBIfam" id="NF006629">
    <property type="entry name" value="PRK09198.1"/>
    <property type="match status" value="1"/>
</dbReference>
<dbReference type="GO" id="GO:0009435">
    <property type="term" value="P:NAD+ biosynthetic process"/>
    <property type="evidence" value="ECO:0007669"/>
    <property type="project" value="InterPro"/>
</dbReference>
<keyword evidence="12" id="KW-1185">Reference proteome</keyword>
<evidence type="ECO:0000313" key="11">
    <source>
        <dbReference type="EMBL" id="AKO61724.1"/>
    </source>
</evidence>
<comment type="pathway">
    <text evidence="5">Cofactor biosynthesis; NAD(+) biosynthesis; nicotinamide D-ribonucleotide from 5-phospho-alpha-D-ribose 1-diphosphate and nicotinamide: step 1/1.</text>
</comment>
<evidence type="ECO:0000256" key="5">
    <source>
        <dbReference type="ARBA" id="ARBA00035007"/>
    </source>
</evidence>
<dbReference type="Proteomes" id="UP000224291">
    <property type="component" value="Segment"/>
</dbReference>
<evidence type="ECO:0000256" key="3">
    <source>
        <dbReference type="ARBA" id="ARBA00022676"/>
    </source>
</evidence>
<accession>A0A0H4ITR9</accession>
<evidence type="ECO:0000256" key="2">
    <source>
        <dbReference type="ARBA" id="ARBA00022642"/>
    </source>
</evidence>
<feature type="domain" description="Nicotinamide phosphoribosyltransferase N-terminal" evidence="10">
    <location>
        <begin position="7"/>
        <end position="99"/>
    </location>
</feature>
<evidence type="ECO:0000259" key="9">
    <source>
        <dbReference type="Pfam" id="PF04095"/>
    </source>
</evidence>
<evidence type="ECO:0000256" key="8">
    <source>
        <dbReference type="ARBA" id="ARBA00047835"/>
    </source>
</evidence>
<reference evidence="11 12" key="1">
    <citation type="submission" date="2015-05" db="EMBL/GenBank/DDBJ databases">
        <authorList>
            <person name="Liu X."/>
            <person name="Tong Y."/>
            <person name="Huang Y."/>
            <person name="Fan H."/>
            <person name="An X."/>
            <person name="Mi Z."/>
            <person name="Zhang Z."/>
        </authorList>
    </citation>
    <scope>NUCLEOTIDE SEQUENCE [LARGE SCALE GENOMIC DNA]</scope>
</reference>
<dbReference type="GeneID" id="65066825"/>
<dbReference type="PANTHER" id="PTHR43816:SF1">
    <property type="entry name" value="NICOTINAMIDE PHOSPHORIBOSYLTRANSFERASE"/>
    <property type="match status" value="1"/>
</dbReference>
<keyword evidence="2" id="KW-0662">Pyridine nucleotide biosynthesis</keyword>
<evidence type="ECO:0000313" key="12">
    <source>
        <dbReference type="Proteomes" id="UP000224291"/>
    </source>
</evidence>
<evidence type="ECO:0000256" key="7">
    <source>
        <dbReference type="ARBA" id="ARBA00035036"/>
    </source>
</evidence>
<dbReference type="PANTHER" id="PTHR43816">
    <property type="entry name" value="NICOTINAMIDE PHOSPHORIBOSYLTRANSFERASE"/>
    <property type="match status" value="1"/>
</dbReference>
<name>A0A0H4ITR9_9CAUD</name>
<dbReference type="EC" id="2.4.2.12" evidence="6"/>
<organism evidence="11 12">
    <name type="scientific">Stenotrophomonas phage IME-SM1</name>
    <dbReference type="NCBI Taxonomy" id="1654717"/>
    <lineage>
        <taxon>Viruses</taxon>
        <taxon>Duplodnaviria</taxon>
        <taxon>Heunggongvirae</taxon>
        <taxon>Uroviricota</taxon>
        <taxon>Caudoviricetes</taxon>
        <taxon>Menderavirus</taxon>
        <taxon>Menderavirus IMESM1</taxon>
    </lineage>
</organism>
<feature type="domain" description="Nicotinate/nicotinamide phosphoribosyltransferase" evidence="9">
    <location>
        <begin position="176"/>
        <end position="429"/>
    </location>
</feature>
<protein>
    <recommendedName>
        <fullName evidence="7">Nicotinamide phosphoribosyltransferase</fullName>
        <ecNumber evidence="6">2.4.2.12</ecNumber>
    </recommendedName>
</protein>
<evidence type="ECO:0000256" key="4">
    <source>
        <dbReference type="ARBA" id="ARBA00022679"/>
    </source>
</evidence>
<evidence type="ECO:0000256" key="1">
    <source>
        <dbReference type="ARBA" id="ARBA00010897"/>
    </source>
</evidence>
<keyword evidence="4 11" id="KW-0808">Transferase</keyword>
<dbReference type="InterPro" id="IPR036068">
    <property type="entry name" value="Nicotinate_pribotase-like_C"/>
</dbReference>
<evidence type="ECO:0000256" key="6">
    <source>
        <dbReference type="ARBA" id="ARBA00035024"/>
    </source>
</evidence>
<dbReference type="Pfam" id="PF04095">
    <property type="entry name" value="NAPRTase"/>
    <property type="match status" value="1"/>
</dbReference>
<dbReference type="InterPro" id="IPR041525">
    <property type="entry name" value="N/Namide_PRibTrfase"/>
</dbReference>
<dbReference type="InterPro" id="IPR016471">
    <property type="entry name" value="Nicotinamide_PRibTrfase"/>
</dbReference>
<dbReference type="Pfam" id="PF18127">
    <property type="entry name" value="NAMPT_N"/>
    <property type="match status" value="1"/>
</dbReference>
<dbReference type="RefSeq" id="YP_010077917.1">
    <property type="nucleotide sequence ID" value="NC_054952.1"/>
</dbReference>
<proteinExistence type="inferred from homology"/>
<dbReference type="EMBL" id="KR560069">
    <property type="protein sequence ID" value="AKO61724.1"/>
    <property type="molecule type" value="Genomic_DNA"/>
</dbReference>
<dbReference type="SUPFAM" id="SSF51690">
    <property type="entry name" value="Nicotinate/Quinolinate PRTase C-terminal domain-like"/>
    <property type="match status" value="1"/>
</dbReference>
<dbReference type="InterPro" id="IPR041529">
    <property type="entry name" value="DUF5598"/>
</dbReference>
<dbReference type="KEGG" id="vg:65066825"/>
<comment type="catalytic activity">
    <reaction evidence="8">
        <text>beta-nicotinamide D-ribonucleotide + diphosphate = 5-phospho-alpha-D-ribose 1-diphosphate + nicotinamide + H(+)</text>
        <dbReference type="Rhea" id="RHEA:16149"/>
        <dbReference type="ChEBI" id="CHEBI:14649"/>
        <dbReference type="ChEBI" id="CHEBI:15378"/>
        <dbReference type="ChEBI" id="CHEBI:17154"/>
        <dbReference type="ChEBI" id="CHEBI:33019"/>
        <dbReference type="ChEBI" id="CHEBI:58017"/>
        <dbReference type="EC" id="2.4.2.12"/>
    </reaction>
    <physiologicalReaction direction="right-to-left" evidence="8">
        <dbReference type="Rhea" id="RHEA:16151"/>
    </physiologicalReaction>
</comment>
<dbReference type="InterPro" id="IPR013785">
    <property type="entry name" value="Aldolase_TIM"/>
</dbReference>
<sequence>MFKRNPILATDSYKASHFRQYPPGTQGLSSYMTARGTKEEGVTGWLYFGGQFFVQDVLSQKVTQEHIEEADAFFKCHGIEFNRAGWQLIVDSYGGQLPVVFSAVPEGTFLPFGVAAYRMEVANDPDLFFLISHLESLALSYTWYGSTVATKGLYVKKAILENLLETSDEPYAGLDFKLHDFGFRGVIPNGGYIGGAAHLVNFKGTDTMEGMLGASQYYKAGFTDLGFSIPASEHSTMTSWGRDHEYEAYKNMVDQYAKPGAIFACVIDSYDTFGALDMWADDDNPEGKSLLDRVREAGATVVLRPDSGHPVDMPVDVIRWLVNELSDEIIFNKKGYIVLPKHVRVIQGDGIGPEEIVQILKALKGYQISGDNIAFGMGGGLLQKVNRDTFKMAQKCSSRQDDEGVWHDVVKDPKTDPTKKSKAGRVITVMDRTDRQIKTITMDEYHEDVNSAGFDGTMRYASLFYTMYDGTTWGSGVLNTNLNEFRYVRSNAREALERLM</sequence>
<evidence type="ECO:0000259" key="10">
    <source>
        <dbReference type="Pfam" id="PF18127"/>
    </source>
</evidence>
<keyword evidence="3 11" id="KW-0328">Glycosyltransferase</keyword>
<comment type="similarity">
    <text evidence="1">Belongs to the NAPRTase family.</text>
</comment>
<dbReference type="GO" id="GO:0047280">
    <property type="term" value="F:nicotinamide phosphoribosyltransferase activity"/>
    <property type="evidence" value="ECO:0007669"/>
    <property type="project" value="UniProtKB-EC"/>
</dbReference>
<dbReference type="Gene3D" id="3.20.20.70">
    <property type="entry name" value="Aldolase class I"/>
    <property type="match status" value="1"/>
</dbReference>